<reference evidence="9 10" key="1">
    <citation type="submission" date="2022-11" db="EMBL/GenBank/DDBJ databases">
        <title>Haliovirga abyssi gen. nov., sp. nov., a mesophilic fermentative bacterium isolated from the Iheya North hydrothermal field and the proposal of Haliovirgaceae fam. nov.</title>
        <authorList>
            <person name="Miyazaki U."/>
            <person name="Tame A."/>
            <person name="Miyazaki J."/>
            <person name="Takai K."/>
            <person name="Sawayama S."/>
            <person name="Kitajima M."/>
            <person name="Okamoto A."/>
            <person name="Nakagawa S."/>
        </authorList>
    </citation>
    <scope>NUCLEOTIDE SEQUENCE [LARGE SCALE GENOMIC DNA]</scope>
    <source>
        <strain evidence="9 10">IC12</strain>
    </source>
</reference>
<keyword evidence="4 7" id="KW-0812">Transmembrane</keyword>
<evidence type="ECO:0000259" key="8">
    <source>
        <dbReference type="Pfam" id="PF03458"/>
    </source>
</evidence>
<feature type="transmembrane region" description="Helical" evidence="7">
    <location>
        <begin position="175"/>
        <end position="193"/>
    </location>
</feature>
<keyword evidence="6 7" id="KW-0472">Membrane</keyword>
<keyword evidence="5 7" id="KW-1133">Transmembrane helix</keyword>
<evidence type="ECO:0000256" key="7">
    <source>
        <dbReference type="SAM" id="Phobius"/>
    </source>
</evidence>
<dbReference type="EMBL" id="AP027059">
    <property type="protein sequence ID" value="BDU50288.1"/>
    <property type="molecule type" value="Genomic_DNA"/>
</dbReference>
<gene>
    <name evidence="9" type="ORF">HLVA_08570</name>
</gene>
<comment type="subcellular location">
    <subcellularLocation>
        <location evidence="1">Cell membrane</location>
        <topology evidence="1">Multi-pass membrane protein</topology>
    </subcellularLocation>
</comment>
<dbReference type="Proteomes" id="UP001321582">
    <property type="component" value="Chromosome"/>
</dbReference>
<accession>A0AAU9DDN9</accession>
<evidence type="ECO:0000256" key="6">
    <source>
        <dbReference type="ARBA" id="ARBA00023136"/>
    </source>
</evidence>
<dbReference type="InterPro" id="IPR005115">
    <property type="entry name" value="Gly_transporter"/>
</dbReference>
<dbReference type="AlphaFoldDB" id="A0AAU9DDN9"/>
<feature type="transmembrane region" description="Helical" evidence="7">
    <location>
        <begin position="30"/>
        <end position="50"/>
    </location>
</feature>
<sequence>MVIEILNIIGVIVFSISGALKGLKYNLDILGVVVLGTITAIGGGILRDLLLNDMPMVLKNETDMYFAIVVAILTYIGGRRVENYSKIIKVFDAAGLAVFTIIGAARGMDKGLGVLGIVIMGTLTGVAGGVTRDLLVREIPFVLKEEVYALFCILGSAFYFYSVKYDFLSKNMTMYIIIFGIFLGRIVAVKYDLHLPKYKGH</sequence>
<evidence type="ECO:0000256" key="3">
    <source>
        <dbReference type="ARBA" id="ARBA00022475"/>
    </source>
</evidence>
<dbReference type="GO" id="GO:0005886">
    <property type="term" value="C:plasma membrane"/>
    <property type="evidence" value="ECO:0007669"/>
    <property type="project" value="UniProtKB-SubCell"/>
</dbReference>
<evidence type="ECO:0000256" key="2">
    <source>
        <dbReference type="ARBA" id="ARBA00008193"/>
    </source>
</evidence>
<evidence type="ECO:0000313" key="10">
    <source>
        <dbReference type="Proteomes" id="UP001321582"/>
    </source>
</evidence>
<feature type="domain" description="Glycine transporter" evidence="8">
    <location>
        <begin position="90"/>
        <end position="161"/>
    </location>
</feature>
<dbReference type="PANTHER" id="PTHR30506">
    <property type="entry name" value="INNER MEMBRANE PROTEIN"/>
    <property type="match status" value="1"/>
</dbReference>
<feature type="transmembrane region" description="Helical" evidence="7">
    <location>
        <begin position="62"/>
        <end position="78"/>
    </location>
</feature>
<name>A0AAU9DDN9_9FUSO</name>
<keyword evidence="10" id="KW-1185">Reference proteome</keyword>
<protein>
    <submittedName>
        <fullName evidence="9">Membrane protein</fullName>
    </submittedName>
</protein>
<feature type="transmembrane region" description="Helical" evidence="7">
    <location>
        <begin position="147"/>
        <end position="163"/>
    </location>
</feature>
<dbReference type="Pfam" id="PF03458">
    <property type="entry name" value="Gly_transporter"/>
    <property type="match status" value="2"/>
</dbReference>
<dbReference type="PANTHER" id="PTHR30506:SF3">
    <property type="entry name" value="UPF0126 INNER MEMBRANE PROTEIN YADS-RELATED"/>
    <property type="match status" value="1"/>
</dbReference>
<evidence type="ECO:0000256" key="1">
    <source>
        <dbReference type="ARBA" id="ARBA00004651"/>
    </source>
</evidence>
<comment type="similarity">
    <text evidence="2">Belongs to the UPF0126 family.</text>
</comment>
<evidence type="ECO:0000256" key="5">
    <source>
        <dbReference type="ARBA" id="ARBA00022989"/>
    </source>
</evidence>
<organism evidence="9 10">
    <name type="scientific">Haliovirga abyssi</name>
    <dbReference type="NCBI Taxonomy" id="2996794"/>
    <lineage>
        <taxon>Bacteria</taxon>
        <taxon>Fusobacteriati</taxon>
        <taxon>Fusobacteriota</taxon>
        <taxon>Fusobacteriia</taxon>
        <taxon>Fusobacteriales</taxon>
        <taxon>Haliovirgaceae</taxon>
        <taxon>Haliovirga</taxon>
    </lineage>
</organism>
<feature type="transmembrane region" description="Helical" evidence="7">
    <location>
        <begin position="114"/>
        <end position="135"/>
    </location>
</feature>
<evidence type="ECO:0000313" key="9">
    <source>
        <dbReference type="EMBL" id="BDU50288.1"/>
    </source>
</evidence>
<dbReference type="KEGG" id="haby:HLVA_08570"/>
<evidence type="ECO:0000256" key="4">
    <source>
        <dbReference type="ARBA" id="ARBA00022692"/>
    </source>
</evidence>
<proteinExistence type="inferred from homology"/>
<feature type="domain" description="Glycine transporter" evidence="8">
    <location>
        <begin position="5"/>
        <end position="76"/>
    </location>
</feature>
<feature type="transmembrane region" description="Helical" evidence="7">
    <location>
        <begin position="6"/>
        <end position="23"/>
    </location>
</feature>
<dbReference type="RefSeq" id="WP_307905220.1">
    <property type="nucleotide sequence ID" value="NZ_AP027059.1"/>
</dbReference>
<keyword evidence="3" id="KW-1003">Cell membrane</keyword>